<comment type="caution">
    <text evidence="7">The sequence shown here is derived from an EMBL/GenBank/DDBJ whole genome shotgun (WGS) entry which is preliminary data.</text>
</comment>
<dbReference type="EMBL" id="SNVI01000008">
    <property type="protein sequence ID" value="TFE37028.1"/>
    <property type="molecule type" value="Genomic_DNA"/>
</dbReference>
<evidence type="ECO:0000256" key="6">
    <source>
        <dbReference type="SAM" id="Phobius"/>
    </source>
</evidence>
<evidence type="ECO:0000256" key="2">
    <source>
        <dbReference type="ARBA" id="ARBA00022475"/>
    </source>
</evidence>
<dbReference type="GO" id="GO:0015171">
    <property type="term" value="F:amino acid transmembrane transporter activity"/>
    <property type="evidence" value="ECO:0007669"/>
    <property type="project" value="TreeGrafter"/>
</dbReference>
<dbReference type="InterPro" id="IPR001123">
    <property type="entry name" value="LeuE-type"/>
</dbReference>
<organism evidence="7 8">
    <name type="scientific">Paraburkholderia dipogonis</name>
    <dbReference type="NCBI Taxonomy" id="1211383"/>
    <lineage>
        <taxon>Bacteria</taxon>
        <taxon>Pseudomonadati</taxon>
        <taxon>Pseudomonadota</taxon>
        <taxon>Betaproteobacteria</taxon>
        <taxon>Burkholderiales</taxon>
        <taxon>Burkholderiaceae</taxon>
        <taxon>Paraburkholderia</taxon>
    </lineage>
</organism>
<comment type="subcellular location">
    <subcellularLocation>
        <location evidence="1">Cell membrane</location>
        <topology evidence="1">Multi-pass membrane protein</topology>
    </subcellularLocation>
</comment>
<feature type="transmembrane region" description="Helical" evidence="6">
    <location>
        <begin position="42"/>
        <end position="67"/>
    </location>
</feature>
<proteinExistence type="predicted"/>
<dbReference type="PANTHER" id="PTHR30086:SF20">
    <property type="entry name" value="ARGININE EXPORTER PROTEIN ARGO-RELATED"/>
    <property type="match status" value="1"/>
</dbReference>
<protein>
    <submittedName>
        <fullName evidence="7">LysE family translocator</fullName>
    </submittedName>
</protein>
<dbReference type="GO" id="GO:0005886">
    <property type="term" value="C:plasma membrane"/>
    <property type="evidence" value="ECO:0007669"/>
    <property type="project" value="UniProtKB-SubCell"/>
</dbReference>
<dbReference type="AlphaFoldDB" id="A0A4Y8MHX5"/>
<dbReference type="Pfam" id="PF01810">
    <property type="entry name" value="LysE"/>
    <property type="match status" value="1"/>
</dbReference>
<keyword evidence="3 6" id="KW-0812">Transmembrane</keyword>
<evidence type="ECO:0000256" key="3">
    <source>
        <dbReference type="ARBA" id="ARBA00022692"/>
    </source>
</evidence>
<evidence type="ECO:0000313" key="8">
    <source>
        <dbReference type="Proteomes" id="UP000297385"/>
    </source>
</evidence>
<accession>A0A4Y8MHX5</accession>
<evidence type="ECO:0000256" key="5">
    <source>
        <dbReference type="ARBA" id="ARBA00023136"/>
    </source>
</evidence>
<reference evidence="7 8" key="1">
    <citation type="submission" date="2019-03" db="EMBL/GenBank/DDBJ databases">
        <title>Complete Genome Sequence of Paraburkholderia dipogonis ICMP 19430T, a Nitrogen-fixing Symbiont of the South African Invasive Legume Dipogon lignosus in New Zealand.</title>
        <authorList>
            <person name="De Meyer S.E."/>
        </authorList>
    </citation>
    <scope>NUCLEOTIDE SEQUENCE [LARGE SCALE GENOMIC DNA]</scope>
    <source>
        <strain evidence="7 8">ICMP 19430</strain>
    </source>
</reference>
<feature type="transmembrane region" description="Helical" evidence="6">
    <location>
        <begin position="181"/>
        <end position="199"/>
    </location>
</feature>
<keyword evidence="4 6" id="KW-1133">Transmembrane helix</keyword>
<evidence type="ECO:0000313" key="7">
    <source>
        <dbReference type="EMBL" id="TFE37028.1"/>
    </source>
</evidence>
<dbReference type="PANTHER" id="PTHR30086">
    <property type="entry name" value="ARGININE EXPORTER PROTEIN ARGO"/>
    <property type="match status" value="1"/>
</dbReference>
<keyword evidence="5 6" id="KW-0472">Membrane</keyword>
<sequence>MDLHLLALFSVAFTSAIAVPGPNVAFAVAQAIRHGIKTTIPGALFGFGLGTAIHATVVLSGVGLIIYDHRWILTYLRWIGAIYLAYLAVGAFFARSGPSDGKVGDSSPKQMFVDSLLVSLTNPKGWLASLLTYPSFISPRVSYTIQAISLGLAAMVISLSIYSGYMFLAHKARAAFDNKSAFNRVTGVIYALVALGLILSPY</sequence>
<gene>
    <name evidence="7" type="ORF">E2553_43845</name>
</gene>
<feature type="transmembrane region" description="Helical" evidence="6">
    <location>
        <begin position="143"/>
        <end position="169"/>
    </location>
</feature>
<name>A0A4Y8MHX5_9BURK</name>
<keyword evidence="2" id="KW-1003">Cell membrane</keyword>
<evidence type="ECO:0000256" key="1">
    <source>
        <dbReference type="ARBA" id="ARBA00004651"/>
    </source>
</evidence>
<dbReference type="Proteomes" id="UP000297385">
    <property type="component" value="Unassembled WGS sequence"/>
</dbReference>
<feature type="transmembrane region" description="Helical" evidence="6">
    <location>
        <begin position="74"/>
        <end position="94"/>
    </location>
</feature>
<evidence type="ECO:0000256" key="4">
    <source>
        <dbReference type="ARBA" id="ARBA00022989"/>
    </source>
</evidence>